<dbReference type="OrthoDB" id="9813742at2"/>
<dbReference type="CDD" id="cd15482">
    <property type="entry name" value="Sialidase_non-viral"/>
    <property type="match status" value="1"/>
</dbReference>
<dbReference type="InterPro" id="IPR015943">
    <property type="entry name" value="WD40/YVTN_repeat-like_dom_sf"/>
</dbReference>
<gene>
    <name evidence="1" type="ordered locus">IALB_1257</name>
</gene>
<dbReference type="Proteomes" id="UP000007394">
    <property type="component" value="Chromosome"/>
</dbReference>
<organism evidence="1 2">
    <name type="scientific">Ignavibacterium album (strain DSM 19864 / JCM 16511 / NBRC 101810 / Mat9-16)</name>
    <dbReference type="NCBI Taxonomy" id="945713"/>
    <lineage>
        <taxon>Bacteria</taxon>
        <taxon>Pseudomonadati</taxon>
        <taxon>Ignavibacteriota</taxon>
        <taxon>Ignavibacteria</taxon>
        <taxon>Ignavibacteriales</taxon>
        <taxon>Ignavibacteriaceae</taxon>
        <taxon>Ignavibacterium</taxon>
    </lineage>
</organism>
<dbReference type="Gene3D" id="2.130.10.10">
    <property type="entry name" value="YVTN repeat-like/Quinoprotein amine dehydrogenase"/>
    <property type="match status" value="1"/>
</dbReference>
<dbReference type="EMBL" id="CP003418">
    <property type="protein sequence ID" value="AFH48967.1"/>
    <property type="molecule type" value="Genomic_DNA"/>
</dbReference>
<dbReference type="eggNOG" id="COG4447">
    <property type="taxonomic scope" value="Bacteria"/>
</dbReference>
<name>I0AJ10_IGNAJ</name>
<evidence type="ECO:0000313" key="2">
    <source>
        <dbReference type="Proteomes" id="UP000007394"/>
    </source>
</evidence>
<dbReference type="GO" id="GO:0016787">
    <property type="term" value="F:hydrolase activity"/>
    <property type="evidence" value="ECO:0007669"/>
    <property type="project" value="UniProtKB-KW"/>
</dbReference>
<dbReference type="SUPFAM" id="SSF110296">
    <property type="entry name" value="Oligoxyloglucan reducing end-specific cellobiohydrolase"/>
    <property type="match status" value="1"/>
</dbReference>
<dbReference type="InterPro" id="IPR002860">
    <property type="entry name" value="BNR_rpt"/>
</dbReference>
<dbReference type="Gene3D" id="2.60.40.4070">
    <property type="match status" value="1"/>
</dbReference>
<dbReference type="HOGENOM" id="CLU_517502_0_0_10"/>
<sequence length="522" mass="58040">MKKIFVFTILFLLQQLLFSQVITYKIGGEVNHLDKSSSLNPTSNTIIDIIAIGDTIWLGTSRGVSVSFDKGESWTNFYGRSDFGTDNVSAIGYDNYTRTFWCATAKSQEVTGGQKLPSGTGLKYTTNFGQTWNSIPQPVDGQNDNQIQYGINNLSALPVTVTVQNLCYDIAFTPNTIWIATFAGGLRRSTDNGQTWQRVVLPPDNKNSIAPTDTLDFCLAPVGGSFCSVGNLNHRVFSVIAVNDSTVLVGTANGINKTTNANDTYPSWVKFNHQNQDNPISGNFITALAYNNTSNTIWASTWKAEDPDEFYGVSFSSDGGLNWQTTLYDERPHNFAFKFAQPIVLTDNGAFRSTDFGQTWILPNSIVDNQTGAQLRSNVFYSAAVTGNYIFLGSDDGLARLKENIGSVWEGEWKVYLSSQPLNSDKEVYCYPNPFSPRQELLKFRYSTNGQQEKVTIRIYDFAFNYVATVIQNASRITDNEGAPDFWDGRDANGNYVPNGVYFYRIEIGDKDPLFGKILVLQ</sequence>
<dbReference type="AlphaFoldDB" id="I0AJ10"/>
<reference evidence="1 2" key="1">
    <citation type="journal article" date="2012" name="Front. Microbiol.">
        <title>Complete genome of Ignavibacterium album, a metabolically versatile, flagellated, facultative anaerobe from the phylum Chlorobi.</title>
        <authorList>
            <person name="Liu Z."/>
            <person name="Frigaard N.-U."/>
            <person name="Vogl K."/>
            <person name="Iino T."/>
            <person name="Ohkuma M."/>
            <person name="Overmann J."/>
            <person name="Bryant D.A."/>
        </authorList>
    </citation>
    <scope>NUCLEOTIDE SEQUENCE [LARGE SCALE GENOMIC DNA]</scope>
    <source>
        <strain evidence="2">DSM 19864 / JCM 16511 / NBRC 101810 / Mat9-16</strain>
    </source>
</reference>
<keyword evidence="1" id="KW-0378">Hydrolase</keyword>
<dbReference type="RefSeq" id="WP_014560122.1">
    <property type="nucleotide sequence ID" value="NC_017464.1"/>
</dbReference>
<accession>I0AJ10</accession>
<evidence type="ECO:0000313" key="1">
    <source>
        <dbReference type="EMBL" id="AFH48967.1"/>
    </source>
</evidence>
<protein>
    <submittedName>
        <fullName evidence="1">Glycosyl hydrolase BNR repeat-containing protein</fullName>
    </submittedName>
</protein>
<dbReference type="Pfam" id="PF02012">
    <property type="entry name" value="BNR"/>
    <property type="match status" value="1"/>
</dbReference>
<proteinExistence type="predicted"/>
<dbReference type="STRING" id="945713.IALB_1257"/>
<dbReference type="KEGG" id="ial:IALB_1257"/>
<keyword evidence="2" id="KW-1185">Reference proteome</keyword>